<reference evidence="2" key="1">
    <citation type="submission" date="2022-10" db="EMBL/GenBank/DDBJ databases">
        <title>Characterization and whole genome sequencing of a new Roseateles species, isolated from fresh water.</title>
        <authorList>
            <person name="Guliayeva D.Y."/>
            <person name="Akhremchuk A.E."/>
            <person name="Sikolenko M.A."/>
            <person name="Valentovich L.N."/>
            <person name="Sidarenka A.V."/>
        </authorList>
    </citation>
    <scope>NUCLEOTIDE SEQUENCE</scope>
    <source>
        <strain evidence="2">BIM B-1768</strain>
    </source>
</reference>
<evidence type="ECO:0000313" key="3">
    <source>
        <dbReference type="Proteomes" id="UP001064933"/>
    </source>
</evidence>
<dbReference type="EMBL" id="CP104562">
    <property type="protein sequence ID" value="UXH76924.1"/>
    <property type="molecule type" value="Genomic_DNA"/>
</dbReference>
<proteinExistence type="predicted"/>
<protein>
    <recommendedName>
        <fullName evidence="4">DUF3185 domain-containing protein</fullName>
    </recommendedName>
</protein>
<evidence type="ECO:0000313" key="2">
    <source>
        <dbReference type="EMBL" id="UXH76924.1"/>
    </source>
</evidence>
<sequence>MTGLRFLAVLIIAAGVAGLIYPSFSYTKDSSEVKLGPLEFTVKDKETVKVPVWASAGAIAVGVVLLLVGGRKR</sequence>
<organism evidence="2 3">
    <name type="scientific">Roseateles amylovorans</name>
    <dbReference type="NCBI Taxonomy" id="2978473"/>
    <lineage>
        <taxon>Bacteria</taxon>
        <taxon>Pseudomonadati</taxon>
        <taxon>Pseudomonadota</taxon>
        <taxon>Betaproteobacteria</taxon>
        <taxon>Burkholderiales</taxon>
        <taxon>Sphaerotilaceae</taxon>
        <taxon>Roseateles</taxon>
    </lineage>
</organism>
<evidence type="ECO:0000256" key="1">
    <source>
        <dbReference type="SAM" id="Phobius"/>
    </source>
</evidence>
<keyword evidence="1" id="KW-0812">Transmembrane</keyword>
<name>A0ABY6AYU9_9BURK</name>
<dbReference type="RefSeq" id="WP_261756666.1">
    <property type="nucleotide sequence ID" value="NZ_CP104562.2"/>
</dbReference>
<keyword evidence="1" id="KW-0472">Membrane</keyword>
<dbReference type="Proteomes" id="UP001064933">
    <property type="component" value="Chromosome"/>
</dbReference>
<feature type="transmembrane region" description="Helical" evidence="1">
    <location>
        <begin position="49"/>
        <end position="68"/>
    </location>
</feature>
<keyword evidence="3" id="KW-1185">Reference proteome</keyword>
<gene>
    <name evidence="2" type="ORF">N4261_18085</name>
</gene>
<evidence type="ECO:0008006" key="4">
    <source>
        <dbReference type="Google" id="ProtNLM"/>
    </source>
</evidence>
<accession>A0ABY6AYU9</accession>
<keyword evidence="1" id="KW-1133">Transmembrane helix</keyword>